<evidence type="ECO:0000256" key="6">
    <source>
        <dbReference type="ARBA" id="ARBA00022884"/>
    </source>
</evidence>
<dbReference type="GO" id="GO:0004519">
    <property type="term" value="F:endonuclease activity"/>
    <property type="evidence" value="ECO:0007669"/>
    <property type="project" value="UniProtKB-KW"/>
</dbReference>
<evidence type="ECO:0000256" key="2">
    <source>
        <dbReference type="ARBA" id="ARBA00022649"/>
    </source>
</evidence>
<dbReference type="RefSeq" id="WP_147530891.1">
    <property type="nucleotide sequence ID" value="NZ_SAYI01000016.1"/>
</dbReference>
<evidence type="ECO:0000256" key="1">
    <source>
        <dbReference type="ARBA" id="ARBA00006620"/>
    </source>
</evidence>
<dbReference type="InterPro" id="IPR038570">
    <property type="entry name" value="HicA_sf"/>
</dbReference>
<accession>A0A5C8G216</accession>
<dbReference type="Gene3D" id="3.30.920.30">
    <property type="entry name" value="Hypothetical protein"/>
    <property type="match status" value="1"/>
</dbReference>
<evidence type="ECO:0000256" key="7">
    <source>
        <dbReference type="ARBA" id="ARBA00023016"/>
    </source>
</evidence>
<sequence length="77" mass="9057">MSKLILKNAKTIEKLLLMLGFVKKRQKGSHIFYKHIDGRSTVIPFHSNKNIARPLLRKILNEIQLDIEEYNDLIKKL</sequence>
<dbReference type="EMBL" id="SAYI01000016">
    <property type="protein sequence ID" value="TXJ55954.1"/>
    <property type="molecule type" value="Genomic_DNA"/>
</dbReference>
<name>A0A5C8G216_9SPIR</name>
<evidence type="ECO:0000256" key="5">
    <source>
        <dbReference type="ARBA" id="ARBA00022801"/>
    </source>
</evidence>
<dbReference type="GO" id="GO:0003729">
    <property type="term" value="F:mRNA binding"/>
    <property type="evidence" value="ECO:0007669"/>
    <property type="project" value="InterPro"/>
</dbReference>
<comment type="caution">
    <text evidence="8">The sequence shown here is derived from an EMBL/GenBank/DDBJ whole genome shotgun (WGS) entry which is preliminary data.</text>
</comment>
<evidence type="ECO:0000256" key="3">
    <source>
        <dbReference type="ARBA" id="ARBA00022722"/>
    </source>
</evidence>
<keyword evidence="6" id="KW-0694">RNA-binding</keyword>
<evidence type="ECO:0000256" key="4">
    <source>
        <dbReference type="ARBA" id="ARBA00022759"/>
    </source>
</evidence>
<protein>
    <submittedName>
        <fullName evidence="8">Addiction module toxin, HicA family</fullName>
    </submittedName>
</protein>
<dbReference type="SUPFAM" id="SSF54786">
    <property type="entry name" value="YcfA/nrd intein domain"/>
    <property type="match status" value="1"/>
</dbReference>
<keyword evidence="2" id="KW-1277">Toxin-antitoxin system</keyword>
<keyword evidence="4" id="KW-0255">Endonuclease</keyword>
<gene>
    <name evidence="8" type="ORF">EPJ76_05635</name>
</gene>
<comment type="similarity">
    <text evidence="1">Belongs to the HicA mRNA interferase family.</text>
</comment>
<dbReference type="AlphaFoldDB" id="A0A5C8G216"/>
<keyword evidence="3" id="KW-0540">Nuclease</keyword>
<dbReference type="PANTHER" id="PTHR34873">
    <property type="entry name" value="SSR1766 PROTEIN"/>
    <property type="match status" value="1"/>
</dbReference>
<organism evidence="8 9">
    <name type="scientific">Brachyspira aalborgi</name>
    <dbReference type="NCBI Taxonomy" id="29522"/>
    <lineage>
        <taxon>Bacteria</taxon>
        <taxon>Pseudomonadati</taxon>
        <taxon>Spirochaetota</taxon>
        <taxon>Spirochaetia</taxon>
        <taxon>Brachyspirales</taxon>
        <taxon>Brachyspiraceae</taxon>
        <taxon>Brachyspira</taxon>
    </lineage>
</organism>
<keyword evidence="7" id="KW-0346">Stress response</keyword>
<keyword evidence="5" id="KW-0378">Hydrolase</keyword>
<dbReference type="GO" id="GO:0016787">
    <property type="term" value="F:hydrolase activity"/>
    <property type="evidence" value="ECO:0007669"/>
    <property type="project" value="UniProtKB-KW"/>
</dbReference>
<evidence type="ECO:0000313" key="9">
    <source>
        <dbReference type="Proteomes" id="UP000322327"/>
    </source>
</evidence>
<dbReference type="InterPro" id="IPR012933">
    <property type="entry name" value="HicA_mRNA_interferase"/>
</dbReference>
<proteinExistence type="inferred from homology"/>
<dbReference type="Pfam" id="PF07927">
    <property type="entry name" value="HicA_toxin"/>
    <property type="match status" value="1"/>
</dbReference>
<dbReference type="PANTHER" id="PTHR34873:SF3">
    <property type="entry name" value="ADDICTION MODULE TOXIN, HICA FAMILY"/>
    <property type="match status" value="1"/>
</dbReference>
<reference evidence="8 9" key="1">
    <citation type="journal article" date="1992" name="Lakartidningen">
        <title>[Penicillin V and not amoxicillin is the first choice preparation in acute otitis].</title>
        <authorList>
            <person name="Kamme C."/>
            <person name="Lundgren K."/>
            <person name="Prellner K."/>
        </authorList>
    </citation>
    <scope>NUCLEOTIDE SEQUENCE [LARGE SCALE GENOMIC DNA]</scope>
    <source>
        <strain evidence="8 9">PC3053II</strain>
    </source>
</reference>
<dbReference type="Proteomes" id="UP000322327">
    <property type="component" value="Unassembled WGS sequence"/>
</dbReference>
<evidence type="ECO:0000313" key="8">
    <source>
        <dbReference type="EMBL" id="TXJ55954.1"/>
    </source>
</evidence>